<dbReference type="Proteomes" id="UP000030848">
    <property type="component" value="Unassembled WGS sequence"/>
</dbReference>
<proteinExistence type="predicted"/>
<accession>A0A837D305</accession>
<organism evidence="1 2">
    <name type="scientific">Saccharomonospora viridis</name>
    <dbReference type="NCBI Taxonomy" id="1852"/>
    <lineage>
        <taxon>Bacteria</taxon>
        <taxon>Bacillati</taxon>
        <taxon>Actinomycetota</taxon>
        <taxon>Actinomycetes</taxon>
        <taxon>Pseudonocardiales</taxon>
        <taxon>Pseudonocardiaceae</taxon>
        <taxon>Saccharomonospora</taxon>
    </lineage>
</organism>
<name>A0A837D305_9PSEU</name>
<evidence type="ECO:0000313" key="2">
    <source>
        <dbReference type="Proteomes" id="UP000030848"/>
    </source>
</evidence>
<dbReference type="EMBL" id="JRZE01000008">
    <property type="protein sequence ID" value="KHF42087.1"/>
    <property type="molecule type" value="Genomic_DNA"/>
</dbReference>
<sequence length="40" mass="4425">MTELYASVSARQRSTCEILGERAGRPPVTLCQDRCRTAVV</sequence>
<comment type="caution">
    <text evidence="1">The sequence shown here is derived from an EMBL/GenBank/DDBJ whole genome shotgun (WGS) entry which is preliminary data.</text>
</comment>
<reference evidence="1 2" key="1">
    <citation type="submission" date="2014-10" db="EMBL/GenBank/DDBJ databases">
        <title>Genome sequence of Micropolyspora internatus JCM3315.</title>
        <authorList>
            <person name="Shin S.-K."/>
            <person name="Yi H."/>
        </authorList>
    </citation>
    <scope>NUCLEOTIDE SEQUENCE [LARGE SCALE GENOMIC DNA]</scope>
    <source>
        <strain evidence="1 2">JCM 3315</strain>
    </source>
</reference>
<evidence type="ECO:0000313" key="1">
    <source>
        <dbReference type="EMBL" id="KHF42087.1"/>
    </source>
</evidence>
<gene>
    <name evidence="1" type="ORF">MINT15_38930</name>
</gene>
<dbReference type="AlphaFoldDB" id="A0A837D305"/>
<protein>
    <submittedName>
        <fullName evidence="1">Uncharacterized protein</fullName>
    </submittedName>
</protein>